<evidence type="ECO:0000313" key="1">
    <source>
        <dbReference type="EMBL" id="QBM22301.1"/>
    </source>
</evidence>
<reference evidence="2 3" key="1">
    <citation type="submission" date="2019-03" db="EMBL/GenBank/DDBJ databases">
        <title>Complete genome sequence of an arsenate-respiring bacteria, Citrobacter sp. LY-1.</title>
        <authorList>
            <person name="Wang H."/>
            <person name="Liu Y."/>
            <person name="Li Q."/>
            <person name="Huang J."/>
        </authorList>
    </citation>
    <scope>NUCLEOTIDE SEQUENCE [LARGE SCALE GENOMIC DNA]</scope>
    <source>
        <strain evidence="2 3">LY-1</strain>
    </source>
</reference>
<name>A0A4P6WS13_9ENTR</name>
<dbReference type="KEGG" id="cars:E1B03_15585"/>
<dbReference type="InterPro" id="IPR010444">
    <property type="entry name" value="Phage_lambda_Kil"/>
</dbReference>
<dbReference type="EMBL" id="CP037864">
    <property type="protein sequence ID" value="QBM23768.1"/>
    <property type="molecule type" value="Genomic_DNA"/>
</dbReference>
<gene>
    <name evidence="1" type="ORF">E1B03_07545</name>
    <name evidence="2" type="ORF">E1B03_15585</name>
</gene>
<dbReference type="GO" id="GO:0051301">
    <property type="term" value="P:cell division"/>
    <property type="evidence" value="ECO:0007669"/>
    <property type="project" value="UniProtKB-KW"/>
</dbReference>
<accession>A0A4P6WS13</accession>
<protein>
    <submittedName>
        <fullName evidence="2">Host cell division inhibitory peptide Kil</fullName>
    </submittedName>
</protein>
<dbReference type="EMBL" id="CP037864">
    <property type="protein sequence ID" value="QBM22301.1"/>
    <property type="molecule type" value="Genomic_DNA"/>
</dbReference>
<dbReference type="AlphaFoldDB" id="A0A4P6WS13"/>
<keyword evidence="2" id="KW-0132">Cell division</keyword>
<keyword evidence="3" id="KW-1185">Reference proteome</keyword>
<dbReference type="Pfam" id="PF06301">
    <property type="entry name" value="Lambda_Kil"/>
    <property type="match status" value="1"/>
</dbReference>
<evidence type="ECO:0000313" key="3">
    <source>
        <dbReference type="Proteomes" id="UP000293850"/>
    </source>
</evidence>
<dbReference type="Proteomes" id="UP000293850">
    <property type="component" value="Chromosome"/>
</dbReference>
<evidence type="ECO:0000313" key="2">
    <source>
        <dbReference type="EMBL" id="QBM23768.1"/>
    </source>
</evidence>
<keyword evidence="2" id="KW-0131">Cell cycle</keyword>
<organism evidence="2 3">
    <name type="scientific">Citrobacter arsenatis</name>
    <dbReference type="NCBI Taxonomy" id="2546350"/>
    <lineage>
        <taxon>Bacteria</taxon>
        <taxon>Pseudomonadati</taxon>
        <taxon>Pseudomonadota</taxon>
        <taxon>Gammaproteobacteria</taxon>
        <taxon>Enterobacterales</taxon>
        <taxon>Enterobacteriaceae</taxon>
        <taxon>Citrobacter</taxon>
    </lineage>
</organism>
<sequence length="44" mass="5091">MINHNMLRAAQNKALIARFIGDGLMWMSAYNDMKAAIGFPWHRK</sequence>
<proteinExistence type="predicted"/>
<dbReference type="KEGG" id="cars:E1B03_07545"/>